<evidence type="ECO:0000259" key="9">
    <source>
        <dbReference type="PROSITE" id="PS50405"/>
    </source>
</evidence>
<dbReference type="PANTHER" id="PTHR42673">
    <property type="entry name" value="MALEYLACETOACETATE ISOMERASE"/>
    <property type="match status" value="1"/>
</dbReference>
<evidence type="ECO:0000256" key="6">
    <source>
        <dbReference type="ARBA" id="ARBA00022878"/>
    </source>
</evidence>
<dbReference type="GO" id="GO:0016034">
    <property type="term" value="F:maleylacetoacetate isomerase activity"/>
    <property type="evidence" value="ECO:0007669"/>
    <property type="project" value="UniProtKB-EC"/>
</dbReference>
<comment type="pathway">
    <text evidence="3">Amino-acid degradation; L-phenylalanine degradation; acetoacetate and fumarate from L-phenylalanine: step 5/6.</text>
</comment>
<dbReference type="FunFam" id="1.20.1050.10:FF:000010">
    <property type="entry name" value="Maleylacetoacetate isomerase isoform 1"/>
    <property type="match status" value="1"/>
</dbReference>
<evidence type="ECO:0000256" key="7">
    <source>
        <dbReference type="ARBA" id="ARBA00023232"/>
    </source>
</evidence>
<dbReference type="InterPro" id="IPR004046">
    <property type="entry name" value="GST_C"/>
</dbReference>
<dbReference type="CDD" id="cd03191">
    <property type="entry name" value="GST_C_Zeta"/>
    <property type="match status" value="1"/>
</dbReference>
<comment type="catalytic activity">
    <reaction evidence="1">
        <text>4-maleylacetoacetate = 4-fumarylacetoacetate</text>
        <dbReference type="Rhea" id="RHEA:14817"/>
        <dbReference type="ChEBI" id="CHEBI:17105"/>
        <dbReference type="ChEBI" id="CHEBI:18034"/>
        <dbReference type="EC" id="5.2.1.2"/>
    </reaction>
</comment>
<evidence type="ECO:0000256" key="1">
    <source>
        <dbReference type="ARBA" id="ARBA00001622"/>
    </source>
</evidence>
<dbReference type="InterPro" id="IPR005955">
    <property type="entry name" value="GST_Zeta"/>
</dbReference>
<organism evidence="10 11">
    <name type="scientific">Scylla paramamosain</name>
    <name type="common">Mud crab</name>
    <dbReference type="NCBI Taxonomy" id="85552"/>
    <lineage>
        <taxon>Eukaryota</taxon>
        <taxon>Metazoa</taxon>
        <taxon>Ecdysozoa</taxon>
        <taxon>Arthropoda</taxon>
        <taxon>Crustacea</taxon>
        <taxon>Multicrustacea</taxon>
        <taxon>Malacostraca</taxon>
        <taxon>Eumalacostraca</taxon>
        <taxon>Eucarida</taxon>
        <taxon>Decapoda</taxon>
        <taxon>Pleocyemata</taxon>
        <taxon>Brachyura</taxon>
        <taxon>Eubrachyura</taxon>
        <taxon>Portunoidea</taxon>
        <taxon>Portunidae</taxon>
        <taxon>Portuninae</taxon>
        <taxon>Scylla</taxon>
    </lineage>
</organism>
<dbReference type="GO" id="GO:0006749">
    <property type="term" value="P:glutathione metabolic process"/>
    <property type="evidence" value="ECO:0007669"/>
    <property type="project" value="TreeGrafter"/>
</dbReference>
<dbReference type="SUPFAM" id="SSF52833">
    <property type="entry name" value="Thioredoxin-like"/>
    <property type="match status" value="1"/>
</dbReference>
<evidence type="ECO:0000313" key="10">
    <source>
        <dbReference type="EMBL" id="KAK8397951.1"/>
    </source>
</evidence>
<sequence>MTTPKPILYSYFRSSCSWRVRIVLAHKSIDYEYRPIHLLKKEQISIMEYLEETYPQNPLLPKEPLLRAKVREICEVIGSGIQPLQNLSVLQKIGDEKMEWGHYYINKGFFALEQLLAGCAGKYSVGDQVTLADCCLVPQVYNANRFKVDMSQFPIISRIHEALNSVEAFKAAQPSNQPDCPEDLK</sequence>
<dbReference type="Gene3D" id="1.20.1050.10">
    <property type="match status" value="1"/>
</dbReference>
<dbReference type="Gene3D" id="3.40.30.10">
    <property type="entry name" value="Glutaredoxin"/>
    <property type="match status" value="1"/>
</dbReference>
<dbReference type="NCBIfam" id="TIGR01262">
    <property type="entry name" value="maiA"/>
    <property type="match status" value="1"/>
</dbReference>
<dbReference type="InterPro" id="IPR036249">
    <property type="entry name" value="Thioredoxin-like_sf"/>
</dbReference>
<dbReference type="GO" id="GO:0006572">
    <property type="term" value="P:L-tyrosine catabolic process"/>
    <property type="evidence" value="ECO:0007669"/>
    <property type="project" value="UniProtKB-KW"/>
</dbReference>
<dbReference type="InterPro" id="IPR034330">
    <property type="entry name" value="GST_Zeta_C"/>
</dbReference>
<dbReference type="EC" id="5.2.1.2" evidence="5"/>
<dbReference type="PROSITE" id="PS50404">
    <property type="entry name" value="GST_NTER"/>
    <property type="match status" value="1"/>
</dbReference>
<reference evidence="10 11" key="1">
    <citation type="submission" date="2023-03" db="EMBL/GenBank/DDBJ databases">
        <title>High-quality genome of Scylla paramamosain provides insights in environmental adaptation.</title>
        <authorList>
            <person name="Zhang L."/>
        </authorList>
    </citation>
    <scope>NUCLEOTIDE SEQUENCE [LARGE SCALE GENOMIC DNA]</scope>
    <source>
        <strain evidence="10">LZ_2023a</strain>
        <tissue evidence="10">Muscle</tissue>
    </source>
</reference>
<dbReference type="InterPro" id="IPR010987">
    <property type="entry name" value="Glutathione-S-Trfase_C-like"/>
</dbReference>
<accession>A0AAW0UDP8</accession>
<dbReference type="GO" id="GO:0006559">
    <property type="term" value="P:L-phenylalanine catabolic process"/>
    <property type="evidence" value="ECO:0007669"/>
    <property type="project" value="UniProtKB-KW"/>
</dbReference>
<comment type="similarity">
    <text evidence="4">Belongs to the GST superfamily. Zeta family.</text>
</comment>
<dbReference type="InterPro" id="IPR004045">
    <property type="entry name" value="Glutathione_S-Trfase_N"/>
</dbReference>
<name>A0AAW0UDP8_SCYPA</name>
<evidence type="ECO:0000313" key="11">
    <source>
        <dbReference type="Proteomes" id="UP001487740"/>
    </source>
</evidence>
<dbReference type="GO" id="GO:0004364">
    <property type="term" value="F:glutathione transferase activity"/>
    <property type="evidence" value="ECO:0007669"/>
    <property type="project" value="TreeGrafter"/>
</dbReference>
<dbReference type="AlphaFoldDB" id="A0AAW0UDP8"/>
<evidence type="ECO:0000256" key="4">
    <source>
        <dbReference type="ARBA" id="ARBA00010007"/>
    </source>
</evidence>
<keyword evidence="7" id="KW-0585">Phenylalanine catabolism</keyword>
<dbReference type="EMBL" id="JARAKH010000012">
    <property type="protein sequence ID" value="KAK8397951.1"/>
    <property type="molecule type" value="Genomic_DNA"/>
</dbReference>
<evidence type="ECO:0000256" key="2">
    <source>
        <dbReference type="ARBA" id="ARBA00001955"/>
    </source>
</evidence>
<comment type="caution">
    <text evidence="10">The sequence shown here is derived from an EMBL/GenBank/DDBJ whole genome shotgun (WGS) entry which is preliminary data.</text>
</comment>
<dbReference type="Pfam" id="PF00043">
    <property type="entry name" value="GST_C"/>
    <property type="match status" value="1"/>
</dbReference>
<gene>
    <name evidence="10" type="ORF">O3P69_003691</name>
</gene>
<comment type="cofactor">
    <cofactor evidence="2">
        <name>glutathione</name>
        <dbReference type="ChEBI" id="CHEBI:57925"/>
    </cofactor>
</comment>
<keyword evidence="6" id="KW-0828">Tyrosine catabolism</keyword>
<dbReference type="PROSITE" id="PS50405">
    <property type="entry name" value="GST_CTER"/>
    <property type="match status" value="1"/>
</dbReference>
<dbReference type="Pfam" id="PF02798">
    <property type="entry name" value="GST_N"/>
    <property type="match status" value="1"/>
</dbReference>
<dbReference type="InterPro" id="IPR036282">
    <property type="entry name" value="Glutathione-S-Trfase_C_sf"/>
</dbReference>
<evidence type="ECO:0000256" key="3">
    <source>
        <dbReference type="ARBA" id="ARBA00004671"/>
    </source>
</evidence>
<dbReference type="SUPFAM" id="SSF47616">
    <property type="entry name" value="GST C-terminal domain-like"/>
    <property type="match status" value="1"/>
</dbReference>
<evidence type="ECO:0000256" key="5">
    <source>
        <dbReference type="ARBA" id="ARBA00013199"/>
    </source>
</evidence>
<proteinExistence type="inferred from homology"/>
<dbReference type="Proteomes" id="UP001487740">
    <property type="component" value="Unassembled WGS sequence"/>
</dbReference>
<dbReference type="GO" id="GO:0005739">
    <property type="term" value="C:mitochondrion"/>
    <property type="evidence" value="ECO:0007669"/>
    <property type="project" value="TreeGrafter"/>
</dbReference>
<evidence type="ECO:0000259" key="8">
    <source>
        <dbReference type="PROSITE" id="PS50404"/>
    </source>
</evidence>
<protein>
    <recommendedName>
        <fullName evidence="5">maleylacetoacetate isomerase</fullName>
        <ecNumber evidence="5">5.2.1.2</ecNumber>
    </recommendedName>
</protein>
<feature type="domain" description="GST N-terminal" evidence="8">
    <location>
        <begin position="4"/>
        <end position="101"/>
    </location>
</feature>
<dbReference type="PANTHER" id="PTHR42673:SF4">
    <property type="entry name" value="MALEYLACETOACETATE ISOMERASE"/>
    <property type="match status" value="1"/>
</dbReference>
<feature type="domain" description="GST C-terminal" evidence="9">
    <location>
        <begin position="63"/>
        <end position="182"/>
    </location>
</feature>
<keyword evidence="11" id="KW-1185">Reference proteome</keyword>